<organism evidence="1 2">
    <name type="scientific">Ladona fulva</name>
    <name type="common">Scarce chaser dragonfly</name>
    <name type="synonym">Libellula fulva</name>
    <dbReference type="NCBI Taxonomy" id="123851"/>
    <lineage>
        <taxon>Eukaryota</taxon>
        <taxon>Metazoa</taxon>
        <taxon>Ecdysozoa</taxon>
        <taxon>Arthropoda</taxon>
        <taxon>Hexapoda</taxon>
        <taxon>Insecta</taxon>
        <taxon>Pterygota</taxon>
        <taxon>Palaeoptera</taxon>
        <taxon>Odonata</taxon>
        <taxon>Epiprocta</taxon>
        <taxon>Anisoptera</taxon>
        <taxon>Libelluloidea</taxon>
        <taxon>Libellulidae</taxon>
        <taxon>Ladona</taxon>
    </lineage>
</organism>
<reference evidence="1" key="2">
    <citation type="submission" date="2017-10" db="EMBL/GenBank/DDBJ databases">
        <title>Ladona fulva Genome sequencing and assembly.</title>
        <authorList>
            <person name="Murali S."/>
            <person name="Richards S."/>
            <person name="Bandaranaike D."/>
            <person name="Bellair M."/>
            <person name="Blankenburg K."/>
            <person name="Chao H."/>
            <person name="Dinh H."/>
            <person name="Doddapaneni H."/>
            <person name="Dugan-Rocha S."/>
            <person name="Elkadiri S."/>
            <person name="Gnanaolivu R."/>
            <person name="Hernandez B."/>
            <person name="Skinner E."/>
            <person name="Javaid M."/>
            <person name="Lee S."/>
            <person name="Li M."/>
            <person name="Ming W."/>
            <person name="Munidasa M."/>
            <person name="Muniz J."/>
            <person name="Nguyen L."/>
            <person name="Hughes D."/>
            <person name="Osuji N."/>
            <person name="Pu L.-L."/>
            <person name="Puazo M."/>
            <person name="Qu C."/>
            <person name="Quiroz J."/>
            <person name="Raj R."/>
            <person name="Weissenberger G."/>
            <person name="Xin Y."/>
            <person name="Zou X."/>
            <person name="Han Y."/>
            <person name="Worley K."/>
            <person name="Muzny D."/>
            <person name="Gibbs R."/>
        </authorList>
    </citation>
    <scope>NUCLEOTIDE SEQUENCE</scope>
    <source>
        <strain evidence="1">Sampled in the wild</strain>
    </source>
</reference>
<comment type="caution">
    <text evidence="1">The sequence shown here is derived from an EMBL/GenBank/DDBJ whole genome shotgun (WGS) entry which is preliminary data.</text>
</comment>
<evidence type="ECO:0000313" key="1">
    <source>
        <dbReference type="EMBL" id="KAG8237785.1"/>
    </source>
</evidence>
<keyword evidence="2" id="KW-1185">Reference proteome</keyword>
<protein>
    <submittedName>
        <fullName evidence="1">Uncharacterized protein</fullName>
    </submittedName>
</protein>
<gene>
    <name evidence="1" type="ORF">J437_LFUL017336</name>
</gene>
<dbReference type="Proteomes" id="UP000792457">
    <property type="component" value="Unassembled WGS sequence"/>
</dbReference>
<dbReference type="AlphaFoldDB" id="A0A8K0P6H4"/>
<proteinExistence type="predicted"/>
<evidence type="ECO:0000313" key="2">
    <source>
        <dbReference type="Proteomes" id="UP000792457"/>
    </source>
</evidence>
<sequence length="121" mass="14129">MMSTMQALQLFDHGEYLVITVDTLEYTAKEAKKYLWKVEAIQKLDSCLIQKDFEKRARSLLVVVTSPTKQNYDAFLEKVRNYTSREPFNFQLPPILMAFSKVSNFVGKYSVNFTLKHFETS</sequence>
<reference evidence="1" key="1">
    <citation type="submission" date="2013-04" db="EMBL/GenBank/DDBJ databases">
        <authorList>
            <person name="Qu J."/>
            <person name="Murali S.C."/>
            <person name="Bandaranaike D."/>
            <person name="Bellair M."/>
            <person name="Blankenburg K."/>
            <person name="Chao H."/>
            <person name="Dinh H."/>
            <person name="Doddapaneni H."/>
            <person name="Downs B."/>
            <person name="Dugan-Rocha S."/>
            <person name="Elkadiri S."/>
            <person name="Gnanaolivu R.D."/>
            <person name="Hernandez B."/>
            <person name="Javaid M."/>
            <person name="Jayaseelan J.C."/>
            <person name="Lee S."/>
            <person name="Li M."/>
            <person name="Ming W."/>
            <person name="Munidasa M."/>
            <person name="Muniz J."/>
            <person name="Nguyen L."/>
            <person name="Ongeri F."/>
            <person name="Osuji N."/>
            <person name="Pu L.-L."/>
            <person name="Puazo M."/>
            <person name="Qu C."/>
            <person name="Quiroz J."/>
            <person name="Raj R."/>
            <person name="Weissenberger G."/>
            <person name="Xin Y."/>
            <person name="Zou X."/>
            <person name="Han Y."/>
            <person name="Richards S."/>
            <person name="Worley K."/>
            <person name="Muzny D."/>
            <person name="Gibbs R."/>
        </authorList>
    </citation>
    <scope>NUCLEOTIDE SEQUENCE</scope>
    <source>
        <strain evidence="1">Sampled in the wild</strain>
    </source>
</reference>
<dbReference type="OrthoDB" id="5984008at2759"/>
<accession>A0A8K0P6H4</accession>
<dbReference type="EMBL" id="KZ309225">
    <property type="protein sequence ID" value="KAG8237785.1"/>
    <property type="molecule type" value="Genomic_DNA"/>
</dbReference>
<name>A0A8K0P6H4_LADFU</name>